<dbReference type="KEGG" id="nmg:Nmag_0418"/>
<feature type="domain" description="DUF58" evidence="3">
    <location>
        <begin position="444"/>
        <end position="530"/>
    </location>
</feature>
<reference evidence="4 6" key="2">
    <citation type="journal article" date="2012" name="BMC Genomics">
        <title>A comparative genomics perspective on the genetic content of the alkaliphilic haloarchaeon Natrialba magadii ATCC 43099T.</title>
        <authorList>
            <person name="Siddaramappa S."/>
            <person name="Challacombe J.F."/>
            <person name="Decastro R.E."/>
            <person name="Pfeiffer F."/>
            <person name="Sastre D.E."/>
            <person name="Gimenez M.I."/>
            <person name="Paggi R.A."/>
            <person name="Detter J.C."/>
            <person name="Davenport K.W."/>
            <person name="Goodwin L.A."/>
            <person name="Kyrpides N."/>
            <person name="Tapia R."/>
            <person name="Pitluck S."/>
            <person name="Lucas S."/>
            <person name="Woyke T."/>
            <person name="Maupin-Furlow J.A."/>
        </authorList>
    </citation>
    <scope>NUCLEOTIDE SEQUENCE [LARGE SCALE GENOMIC DNA]</scope>
    <source>
        <strain evidence="4">ATCC 43099</strain>
        <strain evidence="6">ATCC 43099 / DSM 3394 / CCM 3739 / CIP 104546 / IAM 13178 / JCM 8861 / NBRC 102185 / NCIMB 2190 / MS3</strain>
    </source>
</reference>
<dbReference type="HOGENOM" id="CLU_026973_0_0_2"/>
<keyword evidence="6" id="KW-1185">Reference proteome</keyword>
<dbReference type="OrthoDB" id="31512at2157"/>
<gene>
    <name evidence="4" type="ordered locus">Nmag_0418</name>
    <name evidence="5" type="ORF">C500_02504</name>
</gene>
<dbReference type="Pfam" id="PF23933">
    <property type="entry name" value="DUF7269"/>
    <property type="match status" value="1"/>
</dbReference>
<keyword evidence="2" id="KW-0812">Transmembrane</keyword>
<dbReference type="eggNOG" id="arCOG06437">
    <property type="taxonomic scope" value="Archaea"/>
</dbReference>
<evidence type="ECO:0000313" key="7">
    <source>
        <dbReference type="Proteomes" id="UP000011543"/>
    </source>
</evidence>
<sequence>MNIRRTPLLLGLLALAIGIAVMVGVLEFTIGESVILGVGLLAVLIGLRALGLRRGLEQSPGSASVEPERRTAVAVPGESFSQSLAAFQRATDGYTVHGRRTIDGLRAAAVAVLTRFNGESVAEATDRLERGSWTDDRIAAAFLSESVELPSRSVVSRLRTAIDGQTTFQRSVRHTVAAIAAVGYRGAGRGTDDTTDGDSGGTTGDDSHTTPEHALPQYVYQHRTSAQTTDDTPRRTTNRSVADTTTRRKRQTGYWTGIGAVALLAIGIGTLAEAPGVVLAGVVGIGYAGFARAFEPPEPALEIERTLSDEEPDPGDEITVQVTLTNTGSRFVPDLRFVDGVPPGLAVTEGSSRLGTALRPGESVGLEYTVTVQRGKHEFDPALALVRDLSRSTERECFVGAETTVVCEPELRPVAAPVPLRTTAASFAGRLTTTEGGSGTTFHSVREYRPNDPLSRIDWNRRAKSGELATLSFHEERAARVVVLVDARKRSFLAPEPDAAHAVDRSVAAAGRIAASLLAEGDTVGLAGIGPVGRDETESAASMSEPCWLAPASGRDHEIRFQELLATHPQFETMPPATESRWLSQLRTIRRRLSAETQIVFLSPLCDSMATTIARRLDARGHAVTVVSPDPTADRTIGHQMAATARRVRRFDLQQVGIPVIDWQPTDSIDEVFARHAAGRGGRR</sequence>
<evidence type="ECO:0000256" key="2">
    <source>
        <dbReference type="SAM" id="Phobius"/>
    </source>
</evidence>
<dbReference type="Proteomes" id="UP000011543">
    <property type="component" value="Unassembled WGS sequence"/>
</dbReference>
<organism evidence="4 6">
    <name type="scientific">Natrialba magadii (strain ATCC 43099 / DSM 3394 / CCM 3739 / CIP 104546 / IAM 13178 / JCM 8861 / NBRC 102185 / NCIMB 2190 / MS3)</name>
    <name type="common">Natronobacterium magadii</name>
    <dbReference type="NCBI Taxonomy" id="547559"/>
    <lineage>
        <taxon>Archaea</taxon>
        <taxon>Methanobacteriati</taxon>
        <taxon>Methanobacteriota</taxon>
        <taxon>Stenosarchaea group</taxon>
        <taxon>Halobacteria</taxon>
        <taxon>Halobacteriales</taxon>
        <taxon>Natrialbaceae</taxon>
        <taxon>Natrialba</taxon>
    </lineage>
</organism>
<dbReference type="InterPro" id="IPR013783">
    <property type="entry name" value="Ig-like_fold"/>
</dbReference>
<dbReference type="InterPro" id="IPR002881">
    <property type="entry name" value="DUF58"/>
</dbReference>
<dbReference type="PATRIC" id="fig|547559.17.peg.469"/>
<dbReference type="PANTHER" id="PTHR33608">
    <property type="entry name" value="BLL2464 PROTEIN"/>
    <property type="match status" value="1"/>
</dbReference>
<dbReference type="RefSeq" id="WP_004213951.1">
    <property type="nucleotide sequence ID" value="NC_013922.1"/>
</dbReference>
<feature type="region of interest" description="Disordered" evidence="1">
    <location>
        <begin position="187"/>
        <end position="248"/>
    </location>
</feature>
<evidence type="ECO:0000313" key="4">
    <source>
        <dbReference type="EMBL" id="ADD04006.1"/>
    </source>
</evidence>
<evidence type="ECO:0000256" key="1">
    <source>
        <dbReference type="SAM" id="MobiDB-lite"/>
    </source>
</evidence>
<dbReference type="Pfam" id="PF01882">
    <property type="entry name" value="DUF58"/>
    <property type="match status" value="1"/>
</dbReference>
<dbReference type="EMBL" id="CP001932">
    <property type="protein sequence ID" value="ADD04006.1"/>
    <property type="molecule type" value="Genomic_DNA"/>
</dbReference>
<feature type="transmembrane region" description="Helical" evidence="2">
    <location>
        <begin position="34"/>
        <end position="51"/>
    </location>
</feature>
<evidence type="ECO:0000313" key="5">
    <source>
        <dbReference type="EMBL" id="ELY33163.1"/>
    </source>
</evidence>
<dbReference type="eggNOG" id="arCOG02742">
    <property type="taxonomic scope" value="Archaea"/>
</dbReference>
<dbReference type="GeneID" id="8823240"/>
<dbReference type="Gene3D" id="2.60.40.10">
    <property type="entry name" value="Immunoglobulins"/>
    <property type="match status" value="1"/>
</dbReference>
<reference evidence="5 7" key="3">
    <citation type="journal article" date="2014" name="PLoS Genet.">
        <title>Phylogenetically driven sequencing of extremely halophilic archaea reveals strategies for static and dynamic osmo-response.</title>
        <authorList>
            <person name="Becker E.A."/>
            <person name="Seitzer P.M."/>
            <person name="Tritt A."/>
            <person name="Larsen D."/>
            <person name="Krusor M."/>
            <person name="Yao A.I."/>
            <person name="Wu D."/>
            <person name="Madern D."/>
            <person name="Eisen J.A."/>
            <person name="Darling A.E."/>
            <person name="Facciotti M.T."/>
        </authorList>
    </citation>
    <scope>NUCLEOTIDE SEQUENCE [LARGE SCALE GENOMIC DNA]</scope>
    <source>
        <strain evidence="7">ATCC 43099 / DSM 3394 / CCM 3739 / CIP 104546 / IAM 13178 / JCM 8861 / NBRC 102185 / NCIMB 2190 / MS3</strain>
        <strain evidence="5">MS-3</strain>
    </source>
</reference>
<dbReference type="Proteomes" id="UP000001879">
    <property type="component" value="Chromosome"/>
</dbReference>
<feature type="transmembrane region" description="Helical" evidence="2">
    <location>
        <begin position="7"/>
        <end position="28"/>
    </location>
</feature>
<name>D3SXW6_NATMM</name>
<protein>
    <submittedName>
        <fullName evidence="4">DUF11/DUF58 family protein</fullName>
    </submittedName>
</protein>
<accession>D3SXW6</accession>
<dbReference type="PANTHER" id="PTHR33608:SF6">
    <property type="entry name" value="BLL2464 PROTEIN"/>
    <property type="match status" value="1"/>
</dbReference>
<dbReference type="PaxDb" id="547559-Nmag_0418"/>
<dbReference type="EMBL" id="AOHS01000010">
    <property type="protein sequence ID" value="ELY33163.1"/>
    <property type="molecule type" value="Genomic_DNA"/>
</dbReference>
<reference evidence="6" key="1">
    <citation type="submission" date="2010-02" db="EMBL/GenBank/DDBJ databases">
        <title>Complete sequence of chromosome of Natrialba magadii ATCC 43099.</title>
        <authorList>
            <consortium name="US DOE Joint Genome Institute"/>
            <person name="Lucas S."/>
            <person name="Copeland A."/>
            <person name="Lapidus A."/>
            <person name="Cheng J.-F."/>
            <person name="Bruce D."/>
            <person name="Goodwin L."/>
            <person name="Pitluck S."/>
            <person name="Davenport K."/>
            <person name="Saunders E."/>
            <person name="Detter J.C."/>
            <person name="Han C."/>
            <person name="Tapia R."/>
            <person name="Land M."/>
            <person name="Hauser L."/>
            <person name="Kyrpides N."/>
            <person name="Mikhailova N."/>
            <person name="De Castro R.E."/>
            <person name="Maupin-Furlow J.A."/>
            <person name="Woyke T."/>
        </authorList>
    </citation>
    <scope>NUCLEOTIDE SEQUENCE [LARGE SCALE GENOMIC DNA]</scope>
    <source>
        <strain evidence="6">ATCC 43099 / DSM 3394 / CCM 3739 / CIP 104546 / IAM 13178 / JCM 8861 / NBRC 102185 / NCIMB 2190 / MS3</strain>
    </source>
</reference>
<feature type="transmembrane region" description="Helical" evidence="2">
    <location>
        <begin position="254"/>
        <end position="272"/>
    </location>
</feature>
<keyword evidence="2" id="KW-0472">Membrane</keyword>
<proteinExistence type="predicted"/>
<evidence type="ECO:0000313" key="6">
    <source>
        <dbReference type="Proteomes" id="UP000001879"/>
    </source>
</evidence>
<evidence type="ECO:0000259" key="3">
    <source>
        <dbReference type="Pfam" id="PF01882"/>
    </source>
</evidence>
<keyword evidence="2" id="KW-1133">Transmembrane helix</keyword>
<dbReference type="InterPro" id="IPR055693">
    <property type="entry name" value="DUF7269"/>
</dbReference>
<dbReference type="STRING" id="547559.Nmag_0418"/>
<reference evidence="4" key="4">
    <citation type="submission" date="2016-09" db="EMBL/GenBank/DDBJ databases">
        <authorList>
            <person name="Pfeiffer F."/>
        </authorList>
    </citation>
    <scope>NUCLEOTIDE SEQUENCE</scope>
    <source>
        <strain evidence="4">ATCC 43099</strain>
    </source>
</reference>
<dbReference type="AlphaFoldDB" id="D3SXW6"/>